<evidence type="ECO:0000313" key="3">
    <source>
        <dbReference type="EMBL" id="MZH54891.1"/>
    </source>
</evidence>
<reference evidence="2" key="4">
    <citation type="journal article" date="2022" name="Clin. Infect. Dis.">
        <title>Association between Clostridium innocuum and antibiotic-associated diarrhea in adults and children: A cross-sectional study and comparative genomics analysis.</title>
        <authorList>
            <person name="Cherny K.E."/>
            <person name="Muscat E.B."/>
            <person name="Balaji A."/>
            <person name="Mukherjee J."/>
            <person name="Ozer E.A."/>
            <person name="Angarone M.P."/>
            <person name="Hauser A.R."/>
            <person name="Sichel J.S."/>
            <person name="Amponsah E."/>
            <person name="Kociolek L.K."/>
        </authorList>
    </citation>
    <scope>NUCLEOTIDE SEQUENCE</scope>
    <source>
        <strain evidence="2">NU1-AC-029v</strain>
    </source>
</reference>
<reference evidence="5 6" key="1">
    <citation type="submission" date="2018-08" db="EMBL/GenBank/DDBJ databases">
        <title>A genome reference for cultivated species of the human gut microbiota.</title>
        <authorList>
            <person name="Zou Y."/>
            <person name="Xue W."/>
            <person name="Luo G."/>
        </authorList>
    </citation>
    <scope>NUCLEOTIDE SEQUENCE [LARGE SCALE GENOMIC DNA]</scope>
    <source>
        <strain evidence="5 6">OF01-2LB</strain>
    </source>
</reference>
<proteinExistence type="predicted"/>
<evidence type="ECO:0000313" key="7">
    <source>
        <dbReference type="Proteomes" id="UP000503330"/>
    </source>
</evidence>
<dbReference type="OrthoDB" id="9872044at2"/>
<dbReference type="EMBL" id="JAKTMA010000010">
    <property type="protein sequence ID" value="MCR0232535.1"/>
    <property type="molecule type" value="Genomic_DNA"/>
</dbReference>
<dbReference type="EMBL" id="QVEV01000002">
    <property type="protein sequence ID" value="RGC18479.1"/>
    <property type="molecule type" value="Genomic_DNA"/>
</dbReference>
<dbReference type="Proteomes" id="UP000604383">
    <property type="component" value="Unassembled WGS sequence"/>
</dbReference>
<evidence type="ECO:0000256" key="1">
    <source>
        <dbReference type="SAM" id="SignalP"/>
    </source>
</evidence>
<reference evidence="3" key="2">
    <citation type="journal article" date="2019" name="Nat. Med.">
        <title>A library of human gut bacterial isolates paired with longitudinal multiomics data enables mechanistic microbiome research.</title>
        <authorList>
            <person name="Poyet M."/>
            <person name="Groussin M."/>
            <person name="Gibbons S.M."/>
            <person name="Avila-Pacheco J."/>
            <person name="Jiang X."/>
            <person name="Kearney S.M."/>
            <person name="Perrotta A.R."/>
            <person name="Berdy B."/>
            <person name="Zhao S."/>
            <person name="Lieberman T.D."/>
            <person name="Swanson P.K."/>
            <person name="Smith M."/>
            <person name="Roesemann S."/>
            <person name="Alexander J.E."/>
            <person name="Rich S.A."/>
            <person name="Livny J."/>
            <person name="Vlamakis H."/>
            <person name="Clish C."/>
            <person name="Bullock K."/>
            <person name="Deik A."/>
            <person name="Scott J."/>
            <person name="Pierce K.A."/>
            <person name="Xavier R.J."/>
            <person name="Alm E.J."/>
        </authorList>
    </citation>
    <scope>NUCLEOTIDE SEQUENCE</scope>
    <source>
        <strain evidence="3">BIOML-A12</strain>
    </source>
</reference>
<protein>
    <submittedName>
        <fullName evidence="5">Uncharacterized protein</fullName>
    </submittedName>
</protein>
<evidence type="ECO:0000313" key="5">
    <source>
        <dbReference type="EMBL" id="RGC18479.1"/>
    </source>
</evidence>
<dbReference type="Proteomes" id="UP001203972">
    <property type="component" value="Unassembled WGS sequence"/>
</dbReference>
<dbReference type="AlphaFoldDB" id="A0A174ZQV4"/>
<sequence>MKKIFVCFFTLVVALTTTLSISATQWSSKETLNVPAWGAWSERTKTSTKKNKACDYGYIHLYSNNTGWTTYGDFYFHGERRSNSYYSLAEGYDKRIYYLNGYKSKDWWIGARVSSSNVNFGGQVSINFTPTN</sequence>
<evidence type="ECO:0000313" key="4">
    <source>
        <dbReference type="EMBL" id="QJA01208.1"/>
    </source>
</evidence>
<dbReference type="EMBL" id="WWTN01000004">
    <property type="protein sequence ID" value="MZH54891.1"/>
    <property type="molecule type" value="Genomic_DNA"/>
</dbReference>
<feature type="chain" id="PRO_5014253158" evidence="1">
    <location>
        <begin position="23"/>
        <end position="132"/>
    </location>
</feature>
<dbReference type="GeneID" id="61924200"/>
<dbReference type="EMBL" id="CP048838">
    <property type="protein sequence ID" value="QJA01208.1"/>
    <property type="molecule type" value="Genomic_DNA"/>
</dbReference>
<dbReference type="Proteomes" id="UP000503330">
    <property type="component" value="Chromosome"/>
</dbReference>
<evidence type="ECO:0000313" key="2">
    <source>
        <dbReference type="EMBL" id="MCR0232535.1"/>
    </source>
</evidence>
<gene>
    <name evidence="5" type="ORF">DXA38_01935</name>
    <name evidence="4" type="ORF">G4D54_01645</name>
    <name evidence="3" type="ORF">GT664_03735</name>
    <name evidence="2" type="ORF">MKC95_07125</name>
</gene>
<reference evidence="4 7" key="3">
    <citation type="submission" date="2020-02" db="EMBL/GenBank/DDBJ databases">
        <authorList>
            <person name="Kociolek L.K."/>
            <person name="Ozer E.A."/>
        </authorList>
    </citation>
    <scope>NUCLEOTIDE SEQUENCE [LARGE SCALE GENOMIC DNA]</scope>
    <source>
        <strain evidence="4 7">ATCC 14501</strain>
    </source>
</reference>
<keyword evidence="1" id="KW-0732">Signal</keyword>
<evidence type="ECO:0000313" key="6">
    <source>
        <dbReference type="Proteomes" id="UP000260025"/>
    </source>
</evidence>
<dbReference type="RefSeq" id="WP_002606994.1">
    <property type="nucleotide sequence ID" value="NZ_AP025565.1"/>
</dbReference>
<accession>A0A174ZQV4</accession>
<organism evidence="5 6">
    <name type="scientific">Clostridium innocuum</name>
    <dbReference type="NCBI Taxonomy" id="1522"/>
    <lineage>
        <taxon>Bacteria</taxon>
        <taxon>Bacillati</taxon>
        <taxon>Bacillota</taxon>
        <taxon>Clostridia</taxon>
        <taxon>Eubacteriales</taxon>
        <taxon>Clostridiaceae</taxon>
        <taxon>Clostridium</taxon>
    </lineage>
</organism>
<name>A0A174ZQV4_CLOIN</name>
<dbReference type="Proteomes" id="UP000260025">
    <property type="component" value="Unassembled WGS sequence"/>
</dbReference>
<feature type="signal peptide" evidence="1">
    <location>
        <begin position="1"/>
        <end position="22"/>
    </location>
</feature>